<proteinExistence type="predicted"/>
<accession>A0A1S3HEF4</accession>
<keyword evidence="3" id="KW-1185">Reference proteome</keyword>
<feature type="transmembrane region" description="Helical" evidence="2">
    <location>
        <begin position="110"/>
        <end position="132"/>
    </location>
</feature>
<feature type="region of interest" description="Disordered" evidence="1">
    <location>
        <begin position="170"/>
        <end position="203"/>
    </location>
</feature>
<organism evidence="3 4">
    <name type="scientific">Lingula anatina</name>
    <name type="common">Brachiopod</name>
    <name type="synonym">Lingula unguis</name>
    <dbReference type="NCBI Taxonomy" id="7574"/>
    <lineage>
        <taxon>Eukaryota</taxon>
        <taxon>Metazoa</taxon>
        <taxon>Spiralia</taxon>
        <taxon>Lophotrochozoa</taxon>
        <taxon>Brachiopoda</taxon>
        <taxon>Linguliformea</taxon>
        <taxon>Lingulata</taxon>
        <taxon>Lingulida</taxon>
        <taxon>Linguloidea</taxon>
        <taxon>Lingulidae</taxon>
        <taxon>Lingula</taxon>
    </lineage>
</organism>
<feature type="compositionally biased region" description="Basic and acidic residues" evidence="1">
    <location>
        <begin position="170"/>
        <end position="186"/>
    </location>
</feature>
<dbReference type="Proteomes" id="UP000085678">
    <property type="component" value="Unplaced"/>
</dbReference>
<dbReference type="GeneID" id="106153868"/>
<dbReference type="InParanoid" id="A0A1S3HEF4"/>
<sequence length="203" mass="22753">MAIGVSGAIFIARIFFVILLFQKYLVFSAEEDDHFHGVNYTVGSQEGNGSYVTFDKGGAEVPNVTDIHPGLVVHIDANDDEIKPKVPTNKKKNDLQANQDGGIEITDEQIGVIMVIVIVVMGILLCVVIVICRKSKKIYRKKHPLEEDHNELVECDDFNMERQRLKPEDLQRMELTEYKTEGKGEEEPMMLQSNTKTGDSGEA</sequence>
<dbReference type="KEGG" id="lak:106153868"/>
<protein>
    <submittedName>
        <fullName evidence="4">Uncharacterized protein LOC106153868</fullName>
    </submittedName>
</protein>
<keyword evidence="2" id="KW-0812">Transmembrane</keyword>
<evidence type="ECO:0000313" key="4">
    <source>
        <dbReference type="RefSeq" id="XP_013383449.1"/>
    </source>
</evidence>
<reference evidence="4" key="1">
    <citation type="submission" date="2025-08" db="UniProtKB">
        <authorList>
            <consortium name="RefSeq"/>
        </authorList>
    </citation>
    <scope>IDENTIFICATION</scope>
    <source>
        <tissue evidence="4">Gonads</tissue>
    </source>
</reference>
<evidence type="ECO:0000256" key="2">
    <source>
        <dbReference type="SAM" id="Phobius"/>
    </source>
</evidence>
<keyword evidence="2" id="KW-0472">Membrane</keyword>
<gene>
    <name evidence="4" type="primary">LOC106153868</name>
</gene>
<evidence type="ECO:0000313" key="3">
    <source>
        <dbReference type="Proteomes" id="UP000085678"/>
    </source>
</evidence>
<dbReference type="RefSeq" id="XP_013383449.1">
    <property type="nucleotide sequence ID" value="XM_013527995.2"/>
</dbReference>
<dbReference type="AlphaFoldDB" id="A0A1S3HEF4"/>
<feature type="compositionally biased region" description="Polar residues" evidence="1">
    <location>
        <begin position="191"/>
        <end position="203"/>
    </location>
</feature>
<keyword evidence="2" id="KW-1133">Transmembrane helix</keyword>
<feature type="transmembrane region" description="Helical" evidence="2">
    <location>
        <begin position="7"/>
        <end position="25"/>
    </location>
</feature>
<evidence type="ECO:0000256" key="1">
    <source>
        <dbReference type="SAM" id="MobiDB-lite"/>
    </source>
</evidence>
<name>A0A1S3HEF4_LINAN</name>